<keyword evidence="1" id="KW-0175">Coiled coil</keyword>
<proteinExistence type="predicted"/>
<dbReference type="EMBL" id="MN739577">
    <property type="protein sequence ID" value="QHT13954.1"/>
    <property type="molecule type" value="Genomic_DNA"/>
</dbReference>
<name>A0A6C0DCR3_9ZZZZ</name>
<reference evidence="2" key="1">
    <citation type="journal article" date="2020" name="Nature">
        <title>Giant virus diversity and host interactions through global metagenomics.</title>
        <authorList>
            <person name="Schulz F."/>
            <person name="Roux S."/>
            <person name="Paez-Espino D."/>
            <person name="Jungbluth S."/>
            <person name="Walsh D.A."/>
            <person name="Denef V.J."/>
            <person name="McMahon K.D."/>
            <person name="Konstantinidis K.T."/>
            <person name="Eloe-Fadrosh E.A."/>
            <person name="Kyrpides N.C."/>
            <person name="Woyke T."/>
        </authorList>
    </citation>
    <scope>NUCLEOTIDE SEQUENCE</scope>
    <source>
        <strain evidence="2">GVMAG-M-3300023174-134</strain>
    </source>
</reference>
<feature type="coiled-coil region" evidence="1">
    <location>
        <begin position="17"/>
        <end position="44"/>
    </location>
</feature>
<dbReference type="InterPro" id="IPR043918">
    <property type="entry name" value="DUF5760"/>
</dbReference>
<accession>A0A6C0DCR3</accession>
<evidence type="ECO:0000256" key="1">
    <source>
        <dbReference type="SAM" id="Coils"/>
    </source>
</evidence>
<sequence length="122" mass="14567">MDTKEYLIKTIKEWVKLDNEIRKLQKEEKQRKNEKKNISIVLMEIMKKNEIDEFDINDGQICYSKKNIKKPITQKVLMDVLSTYFKGDTLKAAELNEFIKDNREEVVKETIVRKINKDSELN</sequence>
<protein>
    <submittedName>
        <fullName evidence="2">Uncharacterized protein</fullName>
    </submittedName>
</protein>
<evidence type="ECO:0000313" key="2">
    <source>
        <dbReference type="EMBL" id="QHT13954.1"/>
    </source>
</evidence>
<dbReference type="AlphaFoldDB" id="A0A6C0DCR3"/>
<organism evidence="2">
    <name type="scientific">viral metagenome</name>
    <dbReference type="NCBI Taxonomy" id="1070528"/>
    <lineage>
        <taxon>unclassified sequences</taxon>
        <taxon>metagenomes</taxon>
        <taxon>organismal metagenomes</taxon>
    </lineage>
</organism>
<dbReference type="Pfam" id="PF19064">
    <property type="entry name" value="DUF5760"/>
    <property type="match status" value="1"/>
</dbReference>